<reference evidence="8 9" key="1">
    <citation type="submission" date="2020-04" db="EMBL/GenBank/DDBJ databases">
        <title>Sequencing and Assembly of C. fimi.</title>
        <authorList>
            <person name="Ramsey A.R."/>
        </authorList>
    </citation>
    <scope>NUCLEOTIDE SEQUENCE [LARGE SCALE GENOMIC DNA]</scope>
    <source>
        <strain evidence="8 9">SB</strain>
    </source>
</reference>
<dbReference type="PANTHER" id="PTHR34296">
    <property type="entry name" value="TRANSCRIPTIONAL ACTIVATOR PROTEIN MED"/>
    <property type="match status" value="1"/>
</dbReference>
<evidence type="ECO:0000256" key="5">
    <source>
        <dbReference type="ARBA" id="ARBA00023136"/>
    </source>
</evidence>
<evidence type="ECO:0000256" key="1">
    <source>
        <dbReference type="ARBA" id="ARBA00004193"/>
    </source>
</evidence>
<dbReference type="AlphaFoldDB" id="A0A7Y0LXN5"/>
<comment type="caution">
    <text evidence="8">The sequence shown here is derived from an EMBL/GenBank/DDBJ whole genome shotgun (WGS) entry which is preliminary data.</text>
</comment>
<proteinExistence type="inferred from homology"/>
<dbReference type="InterPro" id="IPR028082">
    <property type="entry name" value="Peripla_BP_I"/>
</dbReference>
<keyword evidence="5" id="KW-0472">Membrane</keyword>
<evidence type="ECO:0000313" key="9">
    <source>
        <dbReference type="Proteomes" id="UP000562124"/>
    </source>
</evidence>
<keyword evidence="9" id="KW-1185">Reference proteome</keyword>
<comment type="similarity">
    <text evidence="2">Belongs to the BMP lipoprotein family.</text>
</comment>
<protein>
    <submittedName>
        <fullName evidence="8">BMP family ABC transporter substrate-binding protein</fullName>
    </submittedName>
</protein>
<keyword evidence="3" id="KW-1003">Cell membrane</keyword>
<keyword evidence="6" id="KW-0449">Lipoprotein</keyword>
<feature type="domain" description="ABC transporter substrate-binding protein PnrA-like" evidence="7">
    <location>
        <begin position="72"/>
        <end position="350"/>
    </location>
</feature>
<organism evidence="8 9">
    <name type="scientific">Cellulomonas fimi</name>
    <dbReference type="NCBI Taxonomy" id="1708"/>
    <lineage>
        <taxon>Bacteria</taxon>
        <taxon>Bacillati</taxon>
        <taxon>Actinomycetota</taxon>
        <taxon>Actinomycetes</taxon>
        <taxon>Micrococcales</taxon>
        <taxon>Cellulomonadaceae</taxon>
        <taxon>Cellulomonas</taxon>
    </lineage>
</organism>
<dbReference type="CDD" id="cd06354">
    <property type="entry name" value="PBP1_PrnA-like"/>
    <property type="match status" value="1"/>
</dbReference>
<evidence type="ECO:0000259" key="7">
    <source>
        <dbReference type="Pfam" id="PF02608"/>
    </source>
</evidence>
<keyword evidence="4" id="KW-0732">Signal</keyword>
<gene>
    <name evidence="8" type="ORF">HIR71_03340</name>
</gene>
<evidence type="ECO:0000256" key="2">
    <source>
        <dbReference type="ARBA" id="ARBA00008610"/>
    </source>
</evidence>
<sequence length="355" mass="36960">MAHEGVAVTTKKSNLAAGALGLAVLLAGCGGGASGDDRTAGASAGDGPTFIYVTNTPIGINKFLELGKVGTEAAAEEFDGTAKIYESTDDQSRRSNLEAAIAEQPDVIVLITFDFEDMAKEYAERNPEQQFLIVDACPADGPENLRCAVFREQEASYLVGVEAGMLSESGKVGSVMALDIPFLHRYSDSFAAGAQSVDSAIDDSQLAIGGSNPFADPAKGKEQALSMAATGVDQIFAVASGSNGGVFEAAAEQGIYGYGVDINQCPMAPGYVVDNTMKAVDVLVVSEIGKILDGKAERVTSYGLAEGGMDLTSLMEGAETSQCVVMEYPEVIERVKQVKQDIIDGKIELPDPAAS</sequence>
<comment type="subcellular location">
    <subcellularLocation>
        <location evidence="1">Cell membrane</location>
        <topology evidence="1">Lipid-anchor</topology>
    </subcellularLocation>
</comment>
<dbReference type="Gene3D" id="3.40.50.2300">
    <property type="match status" value="2"/>
</dbReference>
<dbReference type="Proteomes" id="UP000562124">
    <property type="component" value="Unassembled WGS sequence"/>
</dbReference>
<name>A0A7Y0LXN5_CELFI</name>
<dbReference type="EMBL" id="JABCJJ010000003">
    <property type="protein sequence ID" value="NMR19258.1"/>
    <property type="molecule type" value="Genomic_DNA"/>
</dbReference>
<evidence type="ECO:0000256" key="6">
    <source>
        <dbReference type="ARBA" id="ARBA00023288"/>
    </source>
</evidence>
<dbReference type="SUPFAM" id="SSF53822">
    <property type="entry name" value="Periplasmic binding protein-like I"/>
    <property type="match status" value="1"/>
</dbReference>
<dbReference type="GO" id="GO:0005886">
    <property type="term" value="C:plasma membrane"/>
    <property type="evidence" value="ECO:0007669"/>
    <property type="project" value="UniProtKB-SubCell"/>
</dbReference>
<dbReference type="InterPro" id="IPR050957">
    <property type="entry name" value="BMP_lipoprotein"/>
</dbReference>
<dbReference type="PANTHER" id="PTHR34296:SF2">
    <property type="entry name" value="ABC TRANSPORTER GUANOSINE-BINDING PROTEIN NUPN"/>
    <property type="match status" value="1"/>
</dbReference>
<dbReference type="Pfam" id="PF02608">
    <property type="entry name" value="Bmp"/>
    <property type="match status" value="1"/>
</dbReference>
<evidence type="ECO:0000256" key="4">
    <source>
        <dbReference type="ARBA" id="ARBA00022729"/>
    </source>
</evidence>
<accession>A0A7Y0LXN5</accession>
<dbReference type="InterPro" id="IPR003760">
    <property type="entry name" value="PnrA-like"/>
</dbReference>
<evidence type="ECO:0000256" key="3">
    <source>
        <dbReference type="ARBA" id="ARBA00022475"/>
    </source>
</evidence>
<evidence type="ECO:0000313" key="8">
    <source>
        <dbReference type="EMBL" id="NMR19258.1"/>
    </source>
</evidence>